<dbReference type="InterPro" id="IPR005119">
    <property type="entry name" value="LysR_subst-bd"/>
</dbReference>
<gene>
    <name evidence="6" type="ORF">DES39_0892</name>
</gene>
<dbReference type="PANTHER" id="PTHR30537:SF5">
    <property type="entry name" value="HTH-TYPE TRANSCRIPTIONAL ACTIVATOR TTDR-RELATED"/>
    <property type="match status" value="1"/>
</dbReference>
<dbReference type="InterPro" id="IPR036390">
    <property type="entry name" value="WH_DNA-bd_sf"/>
</dbReference>
<evidence type="ECO:0000256" key="1">
    <source>
        <dbReference type="ARBA" id="ARBA00009437"/>
    </source>
</evidence>
<feature type="domain" description="HTH lysR-type" evidence="5">
    <location>
        <begin position="10"/>
        <end position="62"/>
    </location>
</feature>
<dbReference type="CDD" id="cd08422">
    <property type="entry name" value="PBP2_CrgA_like"/>
    <property type="match status" value="1"/>
</dbReference>
<dbReference type="Gene3D" id="3.40.190.290">
    <property type="match status" value="1"/>
</dbReference>
<dbReference type="RefSeq" id="WP_121144532.1">
    <property type="nucleotide sequence ID" value="NZ_RBWY01000001.1"/>
</dbReference>
<dbReference type="InterPro" id="IPR000847">
    <property type="entry name" value="LysR_HTH_N"/>
</dbReference>
<sequence>MDKSNKLLEMSIFITIVDEGSLVGAAIKLKLSKQAVSRYLTSLEERLRVRLLQRTTRTIALTYEGQNFYLQAKSIIASVTEAEAMMHAELVDPVGLLRINVPVSFGILILAPLWQQFRNKYPNVVLDITLSDRVVNLLEEGYDLAVRIGQLENSSLVARKLTSTRIIAAASPGYLYKYGQPTHPHELQNHDIILYSHWAKNEVWQFEQNKALYPVQLRAKVYCNNGDTCRMLMLQDGGISLQPDFIIGEDLKQGHLVDVLPDYKVSDYNVYAVYPSRKLVPLRTQCLIDFLLEKLQQ</sequence>
<dbReference type="OrthoDB" id="8885940at2"/>
<evidence type="ECO:0000259" key="5">
    <source>
        <dbReference type="PROSITE" id="PS50931"/>
    </source>
</evidence>
<dbReference type="GO" id="GO:0003700">
    <property type="term" value="F:DNA-binding transcription factor activity"/>
    <property type="evidence" value="ECO:0007669"/>
    <property type="project" value="InterPro"/>
</dbReference>
<evidence type="ECO:0000313" key="7">
    <source>
        <dbReference type="Proteomes" id="UP000278542"/>
    </source>
</evidence>
<dbReference type="SUPFAM" id="SSF53850">
    <property type="entry name" value="Periplasmic binding protein-like II"/>
    <property type="match status" value="1"/>
</dbReference>
<dbReference type="FunFam" id="3.40.190.290:FF:000001">
    <property type="entry name" value="Transcriptional regulator, LysR family"/>
    <property type="match status" value="1"/>
</dbReference>
<reference evidence="6 7" key="1">
    <citation type="submission" date="2018-10" db="EMBL/GenBank/DDBJ databases">
        <title>Genomic Encyclopedia of Type Strains, Phase IV (KMG-IV): sequencing the most valuable type-strain genomes for metagenomic binning, comparative biology and taxonomic classification.</title>
        <authorList>
            <person name="Goeker M."/>
        </authorList>
    </citation>
    <scope>NUCLEOTIDE SEQUENCE [LARGE SCALE GENOMIC DNA]</scope>
    <source>
        <strain evidence="6 7">DSM 22228</strain>
    </source>
</reference>
<comment type="similarity">
    <text evidence="1">Belongs to the LysR transcriptional regulatory family.</text>
</comment>
<dbReference type="InterPro" id="IPR036388">
    <property type="entry name" value="WH-like_DNA-bd_sf"/>
</dbReference>
<name>A0A495RJZ5_9GAMM</name>
<evidence type="ECO:0000256" key="2">
    <source>
        <dbReference type="ARBA" id="ARBA00023015"/>
    </source>
</evidence>
<dbReference type="PROSITE" id="PS50931">
    <property type="entry name" value="HTH_LYSR"/>
    <property type="match status" value="1"/>
</dbReference>
<keyword evidence="4" id="KW-0804">Transcription</keyword>
<keyword evidence="7" id="KW-1185">Reference proteome</keyword>
<dbReference type="SUPFAM" id="SSF46785">
    <property type="entry name" value="Winged helix' DNA-binding domain"/>
    <property type="match status" value="1"/>
</dbReference>
<dbReference type="PANTHER" id="PTHR30537">
    <property type="entry name" value="HTH-TYPE TRANSCRIPTIONAL REGULATOR"/>
    <property type="match status" value="1"/>
</dbReference>
<dbReference type="Gene3D" id="1.10.10.10">
    <property type="entry name" value="Winged helix-like DNA-binding domain superfamily/Winged helix DNA-binding domain"/>
    <property type="match status" value="1"/>
</dbReference>
<evidence type="ECO:0000256" key="4">
    <source>
        <dbReference type="ARBA" id="ARBA00023163"/>
    </source>
</evidence>
<accession>A0A495RJZ5</accession>
<keyword evidence="2" id="KW-0805">Transcription regulation</keyword>
<dbReference type="Pfam" id="PF00126">
    <property type="entry name" value="HTH_1"/>
    <property type="match status" value="1"/>
</dbReference>
<dbReference type="Proteomes" id="UP000278542">
    <property type="component" value="Unassembled WGS sequence"/>
</dbReference>
<evidence type="ECO:0000256" key="3">
    <source>
        <dbReference type="ARBA" id="ARBA00023125"/>
    </source>
</evidence>
<dbReference type="InterPro" id="IPR058163">
    <property type="entry name" value="LysR-type_TF_proteobact-type"/>
</dbReference>
<comment type="caution">
    <text evidence="6">The sequence shown here is derived from an EMBL/GenBank/DDBJ whole genome shotgun (WGS) entry which is preliminary data.</text>
</comment>
<dbReference type="FunFam" id="1.10.10.10:FF:000001">
    <property type="entry name" value="LysR family transcriptional regulator"/>
    <property type="match status" value="1"/>
</dbReference>
<organism evidence="6 7">
    <name type="scientific">Orbus hercynius</name>
    <dbReference type="NCBI Taxonomy" id="593135"/>
    <lineage>
        <taxon>Bacteria</taxon>
        <taxon>Pseudomonadati</taxon>
        <taxon>Pseudomonadota</taxon>
        <taxon>Gammaproteobacteria</taxon>
        <taxon>Orbales</taxon>
        <taxon>Orbaceae</taxon>
        <taxon>Orbus</taxon>
    </lineage>
</organism>
<dbReference type="AlphaFoldDB" id="A0A495RJZ5"/>
<dbReference type="EMBL" id="RBWY01000001">
    <property type="protein sequence ID" value="RKS87651.1"/>
    <property type="molecule type" value="Genomic_DNA"/>
</dbReference>
<dbReference type="GO" id="GO:0003677">
    <property type="term" value="F:DNA binding"/>
    <property type="evidence" value="ECO:0007669"/>
    <property type="project" value="UniProtKB-KW"/>
</dbReference>
<protein>
    <submittedName>
        <fullName evidence="6">DNA-binding transcriptional LysR family regulator</fullName>
    </submittedName>
</protein>
<proteinExistence type="inferred from homology"/>
<dbReference type="Pfam" id="PF03466">
    <property type="entry name" value="LysR_substrate"/>
    <property type="match status" value="1"/>
</dbReference>
<keyword evidence="3 6" id="KW-0238">DNA-binding</keyword>
<evidence type="ECO:0000313" key="6">
    <source>
        <dbReference type="EMBL" id="RKS87651.1"/>
    </source>
</evidence>